<dbReference type="InterPro" id="IPR020449">
    <property type="entry name" value="Tscrpt_reg_AraC-type_HTH"/>
</dbReference>
<dbReference type="PROSITE" id="PS01124">
    <property type="entry name" value="HTH_ARAC_FAMILY_2"/>
    <property type="match status" value="1"/>
</dbReference>
<dbReference type="InterPro" id="IPR018062">
    <property type="entry name" value="HTH_AraC-typ_CS"/>
</dbReference>
<accession>A0A919YPJ6</accession>
<keyword evidence="4" id="KW-0472">Membrane</keyword>
<dbReference type="SUPFAM" id="SSF46689">
    <property type="entry name" value="Homeodomain-like"/>
    <property type="match status" value="1"/>
</dbReference>
<dbReference type="PANTHER" id="PTHR43280">
    <property type="entry name" value="ARAC-FAMILY TRANSCRIPTIONAL REGULATOR"/>
    <property type="match status" value="1"/>
</dbReference>
<dbReference type="PANTHER" id="PTHR43280:SF2">
    <property type="entry name" value="HTH-TYPE TRANSCRIPTIONAL REGULATOR EXSA"/>
    <property type="match status" value="1"/>
</dbReference>
<reference evidence="6" key="1">
    <citation type="submission" date="2021-03" db="EMBL/GenBank/DDBJ databases">
        <title>Antimicrobial resistance genes in bacteria isolated from Japanese honey, and their potential for conferring macrolide and lincosamide resistance in the American foulbrood pathogen Paenibacillus larvae.</title>
        <authorList>
            <person name="Okamoto M."/>
            <person name="Kumagai M."/>
            <person name="Kanamori H."/>
            <person name="Takamatsu D."/>
        </authorList>
    </citation>
    <scope>NUCLEOTIDE SEQUENCE</scope>
    <source>
        <strain evidence="6">J40TS1</strain>
    </source>
</reference>
<keyword evidence="2" id="KW-0238">DNA-binding</keyword>
<sequence length="743" mass="84863">MRLNKIRKHGSLYVKMLLGITLGIVIVLIASSSVYYFSFTRILQQKAFESDLSDLKHTGHAIAITTENAQTVSFQIYRNSSIAKILYYSNPHPFDIQGAMLDLSNYLSSMPFIESIYVYNAAQERYYIVSQNGQKGVIQAEQLTDTAFMEIVSDYRSYKPFAPIPRIIESDDQTSSGTAVYTYLCYDAIRADNKMNSAIAVNISADWINQGIYLNESNEADQMFLVDNQGVVRSIENLIALDSDSSDAGTLLTLNPDKQAAYSISSFNGTRSLLSYTARDQFGWYYVRVSPYQQIVGEVQQVGVTTIQIASIILIAGLLLSWLLSKYLYVPINKIEIRMEDLESEWRNSSYTIRQNTLHKLLQIQGFDPKLQLEKLRRVGIQFDFTSPYHLIYLRIDRFEELKQQGHGDVLTYKFAIMNISTEICSKYFRVEALDLEDDSLLMFVNVPEASTVAPDTLGVILKEVQAACKEYLRLGLSIAVTPLCSDPYQLHTLYKQAREASLHRFFEGRGAIIDMSKQHFEQKPHHFPIGKEKRLIEALKTGRQEEAKLLFSEIMEETRAYSIHTAQLTVKHLTATLENMVAEIERNGSLQLGFGSELHVPRFENVETLEELTHDFHQLFDTIMSKLNEKRSGKQEELIRKINEIIAQEFANPMLSLNYIADELGMSTYHISRVYRQQNSATIIDAINDYRMEHAKQLLTNTETSIAEISAKTGYTSSSYFHRMFKKLYGVTPSEFRKANRC</sequence>
<name>A0A919YPJ6_9BACL</name>
<dbReference type="GO" id="GO:0003700">
    <property type="term" value="F:DNA-binding transcription factor activity"/>
    <property type="evidence" value="ECO:0007669"/>
    <property type="project" value="InterPro"/>
</dbReference>
<evidence type="ECO:0000256" key="4">
    <source>
        <dbReference type="SAM" id="Phobius"/>
    </source>
</evidence>
<dbReference type="InterPro" id="IPR018060">
    <property type="entry name" value="HTH_AraC"/>
</dbReference>
<organism evidence="6 7">
    <name type="scientific">Paenibacillus montaniterrae</name>
    <dbReference type="NCBI Taxonomy" id="429341"/>
    <lineage>
        <taxon>Bacteria</taxon>
        <taxon>Bacillati</taxon>
        <taxon>Bacillota</taxon>
        <taxon>Bacilli</taxon>
        <taxon>Bacillales</taxon>
        <taxon>Paenibacillaceae</taxon>
        <taxon>Paenibacillus</taxon>
    </lineage>
</organism>
<gene>
    <name evidence="6" type="ORF">J40TS1_29520</name>
</gene>
<dbReference type="PRINTS" id="PR00032">
    <property type="entry name" value="HTHARAC"/>
</dbReference>
<evidence type="ECO:0000313" key="7">
    <source>
        <dbReference type="Proteomes" id="UP000683139"/>
    </source>
</evidence>
<comment type="caution">
    <text evidence="6">The sequence shown here is derived from an EMBL/GenBank/DDBJ whole genome shotgun (WGS) entry which is preliminary data.</text>
</comment>
<feature type="domain" description="HTH araC/xylS-type" evidence="5">
    <location>
        <begin position="641"/>
        <end position="740"/>
    </location>
</feature>
<keyword evidence="3" id="KW-0804">Transcription</keyword>
<dbReference type="Pfam" id="PF12833">
    <property type="entry name" value="HTH_18"/>
    <property type="match status" value="1"/>
</dbReference>
<dbReference type="PROSITE" id="PS00041">
    <property type="entry name" value="HTH_ARAC_FAMILY_1"/>
    <property type="match status" value="1"/>
</dbReference>
<evidence type="ECO:0000259" key="5">
    <source>
        <dbReference type="PROSITE" id="PS01124"/>
    </source>
</evidence>
<keyword evidence="4" id="KW-1133">Transmembrane helix</keyword>
<dbReference type="GO" id="GO:0043565">
    <property type="term" value="F:sequence-specific DNA binding"/>
    <property type="evidence" value="ECO:0007669"/>
    <property type="project" value="InterPro"/>
</dbReference>
<evidence type="ECO:0000256" key="3">
    <source>
        <dbReference type="ARBA" id="ARBA00023163"/>
    </source>
</evidence>
<keyword evidence="4" id="KW-0812">Transmembrane</keyword>
<dbReference type="EMBL" id="BOSE01000005">
    <property type="protein sequence ID" value="GIP17310.1"/>
    <property type="molecule type" value="Genomic_DNA"/>
</dbReference>
<dbReference type="AlphaFoldDB" id="A0A919YPJ6"/>
<dbReference type="SMART" id="SM00342">
    <property type="entry name" value="HTH_ARAC"/>
    <property type="match status" value="1"/>
</dbReference>
<feature type="transmembrane region" description="Helical" evidence="4">
    <location>
        <begin position="12"/>
        <end position="37"/>
    </location>
</feature>
<evidence type="ECO:0000256" key="2">
    <source>
        <dbReference type="ARBA" id="ARBA00023125"/>
    </source>
</evidence>
<dbReference type="RefSeq" id="WP_213516494.1">
    <property type="nucleotide sequence ID" value="NZ_BOSE01000005.1"/>
</dbReference>
<dbReference type="InterPro" id="IPR009057">
    <property type="entry name" value="Homeodomain-like_sf"/>
</dbReference>
<dbReference type="Gene3D" id="1.10.10.60">
    <property type="entry name" value="Homeodomain-like"/>
    <property type="match status" value="2"/>
</dbReference>
<protein>
    <recommendedName>
        <fullName evidence="5">HTH araC/xylS-type domain-containing protein</fullName>
    </recommendedName>
</protein>
<evidence type="ECO:0000256" key="1">
    <source>
        <dbReference type="ARBA" id="ARBA00023015"/>
    </source>
</evidence>
<evidence type="ECO:0000313" key="6">
    <source>
        <dbReference type="EMBL" id="GIP17310.1"/>
    </source>
</evidence>
<keyword evidence="7" id="KW-1185">Reference proteome</keyword>
<dbReference type="Proteomes" id="UP000683139">
    <property type="component" value="Unassembled WGS sequence"/>
</dbReference>
<proteinExistence type="predicted"/>
<keyword evidence="1" id="KW-0805">Transcription regulation</keyword>